<sequence>MDGITGDPCWWVYRLSTKAAAIESLFSKENLEREQILVRIPLLVVERTDLSIHQLTFWRYEPLTDLMPWESSIMNDCSKLNFCWE</sequence>
<proteinExistence type="predicted"/>
<accession>A0A016TVS9</accession>
<name>A0A016TVS9_9BILA</name>
<comment type="caution">
    <text evidence="1">The sequence shown here is derived from an EMBL/GenBank/DDBJ whole genome shotgun (WGS) entry which is preliminary data.</text>
</comment>
<organism evidence="1 2">
    <name type="scientific">Ancylostoma ceylanicum</name>
    <dbReference type="NCBI Taxonomy" id="53326"/>
    <lineage>
        <taxon>Eukaryota</taxon>
        <taxon>Metazoa</taxon>
        <taxon>Ecdysozoa</taxon>
        <taxon>Nematoda</taxon>
        <taxon>Chromadorea</taxon>
        <taxon>Rhabditida</taxon>
        <taxon>Rhabditina</taxon>
        <taxon>Rhabditomorpha</taxon>
        <taxon>Strongyloidea</taxon>
        <taxon>Ancylostomatidae</taxon>
        <taxon>Ancylostomatinae</taxon>
        <taxon>Ancylostoma</taxon>
    </lineage>
</organism>
<dbReference type="EMBL" id="JARK01001411">
    <property type="protein sequence ID" value="EYC06473.1"/>
    <property type="molecule type" value="Genomic_DNA"/>
</dbReference>
<dbReference type="Proteomes" id="UP000024635">
    <property type="component" value="Unassembled WGS sequence"/>
</dbReference>
<evidence type="ECO:0000313" key="1">
    <source>
        <dbReference type="EMBL" id="EYC06473.1"/>
    </source>
</evidence>
<dbReference type="AlphaFoldDB" id="A0A016TVS9"/>
<keyword evidence="2" id="KW-1185">Reference proteome</keyword>
<gene>
    <name evidence="1" type="primary">Acey_s0075.g913</name>
    <name evidence="1" type="ORF">Y032_0075g913</name>
</gene>
<reference evidence="2" key="1">
    <citation type="journal article" date="2015" name="Nat. Genet.">
        <title>The genome and transcriptome of the zoonotic hookworm Ancylostoma ceylanicum identify infection-specific gene families.</title>
        <authorList>
            <person name="Schwarz E.M."/>
            <person name="Hu Y."/>
            <person name="Antoshechkin I."/>
            <person name="Miller M.M."/>
            <person name="Sternberg P.W."/>
            <person name="Aroian R.V."/>
        </authorList>
    </citation>
    <scope>NUCLEOTIDE SEQUENCE</scope>
    <source>
        <strain evidence="2">HY135</strain>
    </source>
</reference>
<protein>
    <submittedName>
        <fullName evidence="1">Uncharacterized protein</fullName>
    </submittedName>
</protein>
<evidence type="ECO:0000313" key="2">
    <source>
        <dbReference type="Proteomes" id="UP000024635"/>
    </source>
</evidence>